<dbReference type="SMART" id="SM00062">
    <property type="entry name" value="PBPb"/>
    <property type="match status" value="1"/>
</dbReference>
<reference evidence="3" key="1">
    <citation type="submission" date="2020-08" db="EMBL/GenBank/DDBJ databases">
        <title>Ramlibacter sp. GTP1 16S ribosomal RNA gene genome sequencing and assembly.</title>
        <authorList>
            <person name="Kang M."/>
        </authorList>
    </citation>
    <scope>NUCLEOTIDE SEQUENCE</scope>
    <source>
        <strain evidence="3">GTP1</strain>
    </source>
</reference>
<dbReference type="Pfam" id="PF00497">
    <property type="entry name" value="SBP_bac_3"/>
    <property type="match status" value="1"/>
</dbReference>
<keyword evidence="1" id="KW-0732">Signal</keyword>
<proteinExistence type="predicted"/>
<dbReference type="RefSeq" id="WP_187083469.1">
    <property type="nucleotide sequence ID" value="NZ_JACORU010000008.1"/>
</dbReference>
<accession>A0A923S7B9</accession>
<dbReference type="PANTHER" id="PTHR35936">
    <property type="entry name" value="MEMBRANE-BOUND LYTIC MUREIN TRANSGLYCOSYLASE F"/>
    <property type="match status" value="1"/>
</dbReference>
<sequence length="242" mass="25786">MDASITQTFTPTGKLRAAINTGNAVLARKDGDSAKGVSVDLANEFAKRIGAQLELVAVDTAAKSVDAVSSEQADIGFFAIDPKRGEHIAFTAPYVLIEGAYLVKQDSPLQANEEVDRAGHRVVVGQGSAYDLYLTREIEHATILRAPSTPAVVEHFLQEGADVAAGVKQQHELEMKNRAGLRLLPGRFMVIRQAMGCPRLRGEAAAKELARFVEEMKASGFVAEALKRHGVEGAGVAPPEAA</sequence>
<evidence type="ECO:0000259" key="2">
    <source>
        <dbReference type="SMART" id="SM00062"/>
    </source>
</evidence>
<dbReference type="SUPFAM" id="SSF53850">
    <property type="entry name" value="Periplasmic binding protein-like II"/>
    <property type="match status" value="1"/>
</dbReference>
<evidence type="ECO:0000313" key="3">
    <source>
        <dbReference type="EMBL" id="MBC5766987.1"/>
    </source>
</evidence>
<dbReference type="AlphaFoldDB" id="A0A923S7B9"/>
<dbReference type="InterPro" id="IPR001638">
    <property type="entry name" value="Solute-binding_3/MltF_N"/>
</dbReference>
<dbReference type="Gene3D" id="3.40.190.10">
    <property type="entry name" value="Periplasmic binding protein-like II"/>
    <property type="match status" value="2"/>
</dbReference>
<comment type="caution">
    <text evidence="3">The sequence shown here is derived from an EMBL/GenBank/DDBJ whole genome shotgun (WGS) entry which is preliminary data.</text>
</comment>
<feature type="domain" description="Solute-binding protein family 3/N-terminal" evidence="2">
    <location>
        <begin position="14"/>
        <end position="233"/>
    </location>
</feature>
<dbReference type="CDD" id="cd13623">
    <property type="entry name" value="PBP2_AA_hypothetical"/>
    <property type="match status" value="1"/>
</dbReference>
<dbReference type="EMBL" id="JACORU010000008">
    <property type="protein sequence ID" value="MBC5766987.1"/>
    <property type="molecule type" value="Genomic_DNA"/>
</dbReference>
<organism evidence="3 4">
    <name type="scientific">Ramlibacter albus</name>
    <dbReference type="NCBI Taxonomy" id="2079448"/>
    <lineage>
        <taxon>Bacteria</taxon>
        <taxon>Pseudomonadati</taxon>
        <taxon>Pseudomonadota</taxon>
        <taxon>Betaproteobacteria</taxon>
        <taxon>Burkholderiales</taxon>
        <taxon>Comamonadaceae</taxon>
        <taxon>Ramlibacter</taxon>
    </lineage>
</organism>
<protein>
    <submittedName>
        <fullName evidence="3">ABC transporter substrate-binding protein</fullName>
    </submittedName>
</protein>
<keyword evidence="4" id="KW-1185">Reference proteome</keyword>
<dbReference type="PANTHER" id="PTHR35936:SF17">
    <property type="entry name" value="ARGININE-BINDING EXTRACELLULAR PROTEIN ARTP"/>
    <property type="match status" value="1"/>
</dbReference>
<name>A0A923S7B9_9BURK</name>
<dbReference type="Proteomes" id="UP000596827">
    <property type="component" value="Unassembled WGS sequence"/>
</dbReference>
<evidence type="ECO:0000256" key="1">
    <source>
        <dbReference type="ARBA" id="ARBA00022729"/>
    </source>
</evidence>
<gene>
    <name evidence="3" type="ORF">H8R02_21150</name>
</gene>
<evidence type="ECO:0000313" key="4">
    <source>
        <dbReference type="Proteomes" id="UP000596827"/>
    </source>
</evidence>